<dbReference type="GO" id="GO:0098797">
    <property type="term" value="C:plasma membrane protein complex"/>
    <property type="evidence" value="ECO:0007669"/>
    <property type="project" value="TreeGrafter"/>
</dbReference>
<organism evidence="2 3">
    <name type="scientific">Flavobacterium pectinovorum</name>
    <dbReference type="NCBI Taxonomy" id="29533"/>
    <lineage>
        <taxon>Bacteria</taxon>
        <taxon>Pseudomonadati</taxon>
        <taxon>Bacteroidota</taxon>
        <taxon>Flavobacteriia</taxon>
        <taxon>Flavobacteriales</taxon>
        <taxon>Flavobacteriaceae</taxon>
        <taxon>Flavobacterium</taxon>
    </lineage>
</organism>
<comment type="caution">
    <text evidence="2">The sequence shown here is derived from an EMBL/GenBank/DDBJ whole genome shotgun (WGS) entry which is preliminary data.</text>
</comment>
<dbReference type="InterPro" id="IPR037682">
    <property type="entry name" value="TonB_C"/>
</dbReference>
<protein>
    <recommendedName>
        <fullName evidence="1">TonB C-terminal domain-containing protein</fullName>
    </recommendedName>
</protein>
<dbReference type="AlphaFoldDB" id="A0A502F596"/>
<dbReference type="Gene3D" id="3.30.1150.10">
    <property type="match status" value="1"/>
</dbReference>
<name>A0A502F596_9FLAO</name>
<dbReference type="InterPro" id="IPR051045">
    <property type="entry name" value="TonB-dependent_transducer"/>
</dbReference>
<evidence type="ECO:0000259" key="1">
    <source>
        <dbReference type="Pfam" id="PF03544"/>
    </source>
</evidence>
<evidence type="ECO:0000313" key="3">
    <source>
        <dbReference type="Proteomes" id="UP000319700"/>
    </source>
</evidence>
<dbReference type="PANTHER" id="PTHR33446:SF2">
    <property type="entry name" value="PROTEIN TONB"/>
    <property type="match status" value="1"/>
</dbReference>
<gene>
    <name evidence="2" type="ORF">EAH81_01000</name>
</gene>
<dbReference type="GO" id="GO:0055085">
    <property type="term" value="P:transmembrane transport"/>
    <property type="evidence" value="ECO:0007669"/>
    <property type="project" value="InterPro"/>
</dbReference>
<evidence type="ECO:0000313" key="2">
    <source>
        <dbReference type="EMBL" id="TPG45213.1"/>
    </source>
</evidence>
<dbReference type="Proteomes" id="UP000319700">
    <property type="component" value="Unassembled WGS sequence"/>
</dbReference>
<dbReference type="PANTHER" id="PTHR33446">
    <property type="entry name" value="PROTEIN TONB-RELATED"/>
    <property type="match status" value="1"/>
</dbReference>
<dbReference type="SUPFAM" id="SSF74653">
    <property type="entry name" value="TolA/TonB C-terminal domain"/>
    <property type="match status" value="1"/>
</dbReference>
<accession>A0A502F596</accession>
<dbReference type="GO" id="GO:0031992">
    <property type="term" value="F:energy transducer activity"/>
    <property type="evidence" value="ECO:0007669"/>
    <property type="project" value="TreeGrafter"/>
</dbReference>
<dbReference type="EMBL" id="RCZH01000001">
    <property type="protein sequence ID" value="TPG45213.1"/>
    <property type="molecule type" value="Genomic_DNA"/>
</dbReference>
<dbReference type="Pfam" id="PF03544">
    <property type="entry name" value="TonB_C"/>
    <property type="match status" value="1"/>
</dbReference>
<reference evidence="2 3" key="1">
    <citation type="journal article" date="2019" name="Environ. Microbiol.">
        <title>Species interactions and distinct microbial communities in high Arctic permafrost affected cryosols are associated with the CH4 and CO2 gas fluxes.</title>
        <authorList>
            <person name="Altshuler I."/>
            <person name="Hamel J."/>
            <person name="Turney S."/>
            <person name="Magnuson E."/>
            <person name="Levesque R."/>
            <person name="Greer C."/>
            <person name="Whyte L.G."/>
        </authorList>
    </citation>
    <scope>NUCLEOTIDE SEQUENCE [LARGE SCALE GENOMIC DNA]</scope>
    <source>
        <strain evidence="2 3">42</strain>
    </source>
</reference>
<feature type="domain" description="TonB C-terminal" evidence="1">
    <location>
        <begin position="617"/>
        <end position="674"/>
    </location>
</feature>
<proteinExistence type="predicted"/>
<sequence length="684" mass="80133">MYCEKEFKQHSIKITKQEQMNKYLLFVLLLILKSNLSLAQNPAFVSIKDPIIDTTLVLYPDLPLNRPFYIINKNYVVYQKDINVRNILKVDLETFKIPRNFYNTLFALDKNGIYFDGDFIATDTTGFKFVAEIRSPDNNRRRQMLWKTNQKLFMDATEIKEGIDVKSFKSAGYSNENYFKDKNYVYYKFKKIEGSDVASVSNSFDEIIYDKNYVYIEGKIGMYNGDTIHSVNDYLVKTSKNVLNFHTQMVVQGMDVTTIHGLSRYYAMDKNFVYFRDQKTPILPKNFKNVKIWDKGNIAYITDGIHVYIGSNLLQPEFDAKTFGVISNSEYTFDKNGIYELQWTEKEHKSINKKFPFLYTKKVSDLNSFQGRNSKYLVYENQAYDVLEKQLYKNLTPEQIDLAKKNKLDIKMINNKIFETKTFEYQFYEVNNKIYLNGKETTADAQTFEPVGEYYRDKNTAYTRNISGLVPVSGLDVKTLHRSNYFLADKDYIYCRNYRIIKNTDVEFLAYYMGRRQGCSLDKTPTSDFYLLKNSEGYWLVLISDEVRINFLGNKSIEGLGNITPLYKIPVESKISIDKSKIYNSLEVDVKPEFPGGLKKQIKFINKNFKPIEDEGEKLKGRVYMSFIVEKDGTLTDIRVQRHYGYGSDQEALRVVKKMPKWIPAKYKGLPVRYANYFVITRDQ</sequence>
<dbReference type="Pfam" id="PF13644">
    <property type="entry name" value="DKNYY"/>
    <property type="match status" value="2"/>
</dbReference>
<keyword evidence="3" id="KW-1185">Reference proteome</keyword>
<dbReference type="InterPro" id="IPR027375">
    <property type="entry name" value="DKNYY"/>
</dbReference>